<dbReference type="InterPro" id="IPR037066">
    <property type="entry name" value="Plug_dom_sf"/>
</dbReference>
<organism evidence="12">
    <name type="scientific">Heterosigma akashiwo</name>
    <name type="common">Chromophytic alga</name>
    <name type="synonym">Heterosigma carterae</name>
    <dbReference type="NCBI Taxonomy" id="2829"/>
    <lineage>
        <taxon>Eukaryota</taxon>
        <taxon>Sar</taxon>
        <taxon>Stramenopiles</taxon>
        <taxon>Ochrophyta</taxon>
        <taxon>Raphidophyceae</taxon>
        <taxon>Chattonellales</taxon>
        <taxon>Chattonellaceae</taxon>
        <taxon>Heterosigma</taxon>
    </lineage>
</organism>
<evidence type="ECO:0000256" key="3">
    <source>
        <dbReference type="ARBA" id="ARBA00022692"/>
    </source>
</evidence>
<feature type="compositionally biased region" description="Low complexity" evidence="9">
    <location>
        <begin position="57"/>
        <end position="74"/>
    </location>
</feature>
<keyword evidence="3" id="KW-0812">Transmembrane</keyword>
<keyword evidence="4" id="KW-0732">Signal</keyword>
<feature type="region of interest" description="Disordered" evidence="9">
    <location>
        <begin position="1"/>
        <end position="116"/>
    </location>
</feature>
<evidence type="ECO:0008006" key="13">
    <source>
        <dbReference type="Google" id="ProtNLM"/>
    </source>
</evidence>
<dbReference type="GO" id="GO:0044718">
    <property type="term" value="P:siderophore transmembrane transport"/>
    <property type="evidence" value="ECO:0007669"/>
    <property type="project" value="TreeGrafter"/>
</dbReference>
<dbReference type="InterPro" id="IPR012910">
    <property type="entry name" value="Plug_dom"/>
</dbReference>
<dbReference type="PANTHER" id="PTHR30069:SF53">
    <property type="entry name" value="COLICIN I RECEPTOR-RELATED"/>
    <property type="match status" value="1"/>
</dbReference>
<sequence length="936" mass="100651">MHGATSRPGRTSAVRRLPTRPPSPSPSRPRWTCWPRATARPAIWPRPTSRCRPRPPSSRCGPTWLRQHPSASGPPRSPPTPGAPPAPAPHPRRSESPAVPGLARRTPPPHRGRGPTPICFLMHKTPLARAAAAACATLSSLALTPALACDCADTPATAQATAQLAAADANNAPASSPAAPRSKLDLVRIQGAAPTSLPTNIPTTRETVTREDIERTINATDAEDALKYLPSLLVRKRYIGDYNHAILSSRASGTGNSARSAVYADGILLSNYLGNGVGGLSFPPRWGLVTPEEIERVDVMYGPFSAAYPGNSVGAVVDYQTRMPTRFEANAKLSTSTQPSELYGQKTTYRAWAASASVGNRTGDFSWWLNLHRTDSEGQPLTFATRLASTAGTGTVGTPVSGAVAGLNSANQAWALIGAGTQYHTRQDHLKLKLAYDLSPTLRASYVLGLWRNDSDGNSLSWLRDAAGRPVYQGAVDPATKKEFILIDGKQFAGPSGADFAVTREKLQHAMHGISVKSHSGGTWDWELAASLYDYGKDDKRQNAATNPQPGALGGGAGTLADGSGTGWNTLALKGIWRPAGTAHVVDLGLQQDGYKLSYLTSTIAGNYLADAAGTLASQVQGKTQLQAAYAQDAWLISTDWKAVLGLRAERWQARDGRTDFSATGTPPSISYPSRSENFLSPKAALSWQATPEMVLKASLGRAVRMPTVSELYGATSTANSQFINDPNLKPEKSWTGELSAEASWGALQSRLTLFAETTRDALYSQTSFDATANKNISRVQNIDKIGTTGLEATLGATDWGLKGLDLSGSVTYTDSKIKANAGFVATPGDTVGKWQPNIPRWRATALAAYRFNEQWSASLAARYSGRQYRTLNNADVNGFAYMGVSKYATADLRVLWKIDRQWSAAFGIDNLNNYRYWNFHNYPQRSYSAELKFDL</sequence>
<keyword evidence="6" id="KW-0798">TonB box</keyword>
<dbReference type="Gene3D" id="2.40.170.20">
    <property type="entry name" value="TonB-dependent receptor, beta-barrel domain"/>
    <property type="match status" value="1"/>
</dbReference>
<keyword evidence="2" id="KW-0813">Transport</keyword>
<protein>
    <recommendedName>
        <fullName evidence="13">TonB-dependent receptor plug domain-containing protein</fullName>
    </recommendedName>
</protein>
<evidence type="ECO:0000256" key="7">
    <source>
        <dbReference type="ARBA" id="ARBA00023136"/>
    </source>
</evidence>
<evidence type="ECO:0000256" key="1">
    <source>
        <dbReference type="ARBA" id="ARBA00004571"/>
    </source>
</evidence>
<dbReference type="SUPFAM" id="SSF56935">
    <property type="entry name" value="Porins"/>
    <property type="match status" value="1"/>
</dbReference>
<dbReference type="InterPro" id="IPR000531">
    <property type="entry name" value="Beta-barrel_TonB"/>
</dbReference>
<keyword evidence="7" id="KW-0472">Membrane</keyword>
<accession>A0A7S4D9X4</accession>
<dbReference type="Pfam" id="PF07715">
    <property type="entry name" value="Plug"/>
    <property type="match status" value="1"/>
</dbReference>
<dbReference type="CDD" id="cd01347">
    <property type="entry name" value="ligand_gated_channel"/>
    <property type="match status" value="1"/>
</dbReference>
<evidence type="ECO:0000259" key="11">
    <source>
        <dbReference type="Pfam" id="PF07715"/>
    </source>
</evidence>
<dbReference type="PROSITE" id="PS52016">
    <property type="entry name" value="TONB_DEPENDENT_REC_3"/>
    <property type="match status" value="1"/>
</dbReference>
<proteinExistence type="predicted"/>
<dbReference type="GO" id="GO:0015344">
    <property type="term" value="F:siderophore uptake transmembrane transporter activity"/>
    <property type="evidence" value="ECO:0007669"/>
    <property type="project" value="TreeGrafter"/>
</dbReference>
<gene>
    <name evidence="12" type="ORF">HAKA00212_LOCUS15560</name>
</gene>
<evidence type="ECO:0000313" key="12">
    <source>
        <dbReference type="EMBL" id="CAE0636793.1"/>
    </source>
</evidence>
<feature type="domain" description="TonB-dependent receptor plug" evidence="11">
    <location>
        <begin position="200"/>
        <end position="316"/>
    </location>
</feature>
<dbReference type="PANTHER" id="PTHR30069">
    <property type="entry name" value="TONB-DEPENDENT OUTER MEMBRANE RECEPTOR"/>
    <property type="match status" value="1"/>
</dbReference>
<evidence type="ECO:0000256" key="9">
    <source>
        <dbReference type="SAM" id="MobiDB-lite"/>
    </source>
</evidence>
<evidence type="ECO:0000256" key="5">
    <source>
        <dbReference type="ARBA" id="ARBA00023065"/>
    </source>
</evidence>
<dbReference type="InterPro" id="IPR039426">
    <property type="entry name" value="TonB-dep_rcpt-like"/>
</dbReference>
<keyword evidence="8" id="KW-0998">Cell outer membrane</keyword>
<reference evidence="12" key="1">
    <citation type="submission" date="2021-01" db="EMBL/GenBank/DDBJ databases">
        <authorList>
            <person name="Corre E."/>
            <person name="Pelletier E."/>
            <person name="Niang G."/>
            <person name="Scheremetjew M."/>
            <person name="Finn R."/>
            <person name="Kale V."/>
            <person name="Holt S."/>
            <person name="Cochrane G."/>
            <person name="Meng A."/>
            <person name="Brown T."/>
            <person name="Cohen L."/>
        </authorList>
    </citation>
    <scope>NUCLEOTIDE SEQUENCE</scope>
    <source>
        <strain evidence="12">CCMP3107</strain>
    </source>
</reference>
<evidence type="ECO:0000259" key="10">
    <source>
        <dbReference type="Pfam" id="PF00593"/>
    </source>
</evidence>
<evidence type="ECO:0000256" key="4">
    <source>
        <dbReference type="ARBA" id="ARBA00022729"/>
    </source>
</evidence>
<evidence type="ECO:0000256" key="8">
    <source>
        <dbReference type="ARBA" id="ARBA00023237"/>
    </source>
</evidence>
<evidence type="ECO:0000256" key="2">
    <source>
        <dbReference type="ARBA" id="ARBA00022448"/>
    </source>
</evidence>
<dbReference type="InterPro" id="IPR036942">
    <property type="entry name" value="Beta-barrel_TonB_sf"/>
</dbReference>
<name>A0A7S4D9X4_HETAK</name>
<keyword evidence="5" id="KW-0406">Ion transport</keyword>
<dbReference type="Pfam" id="PF00593">
    <property type="entry name" value="TonB_dep_Rec_b-barrel"/>
    <property type="match status" value="1"/>
</dbReference>
<dbReference type="AlphaFoldDB" id="A0A7S4D9X4"/>
<comment type="subcellular location">
    <subcellularLocation>
        <location evidence="1">Cell outer membrane</location>
        <topology evidence="1">Multi-pass membrane protein</topology>
    </subcellularLocation>
</comment>
<feature type="compositionally biased region" description="Pro residues" evidence="9">
    <location>
        <begin position="75"/>
        <end position="89"/>
    </location>
</feature>
<dbReference type="EMBL" id="HBIU01033855">
    <property type="protein sequence ID" value="CAE0636793.1"/>
    <property type="molecule type" value="Transcribed_RNA"/>
</dbReference>
<evidence type="ECO:0000256" key="6">
    <source>
        <dbReference type="ARBA" id="ARBA00023077"/>
    </source>
</evidence>
<feature type="domain" description="TonB-dependent receptor-like beta-barrel" evidence="10">
    <location>
        <begin position="494"/>
        <end position="912"/>
    </location>
</feature>
<dbReference type="Gene3D" id="2.170.130.10">
    <property type="entry name" value="TonB-dependent receptor, plug domain"/>
    <property type="match status" value="1"/>
</dbReference>